<sequence>MRKQDSDSNPAHSYWLSYEPCNITAWCIETNGFDCAQVNRELTLVEAKYGREYRDKTGRKDPPGNCVMIELGVDATSHYQYLSAWNYNRTSNYRYSPNAPFDWISQERKSWNAFTEPRDNFTQPWSYAIDRQVALASLRNVSLGEYVCANGGTCVAPDTCACTSGWIGFDCRTPVCTGGFFEPDQESFVKGTNTPTELEAFDRFLGHNTYRLDPGQDNGRGYSNPNATMWIEKFINSTTKIRYNATIGGTRYLSMENHHQGGYSCSIRSVTEWENYRSGFIFEHPNFFSRYMDTKVEMDDEVYTYWEGMDWTPTHKKSKKLIFEGVELGLDYSNLNDDEKTIRYVYTDEGYRKYGQWSLSGAPWVKGSCVLEFKRVCDDEHKAIDLEADPSGSGIGVTQNNLLVQDTDKSFRARIIYDDKRSYARGRWFQDGGECVDHVVRGCFNNGTCVAPDVCQCVPGWSGHDCSIPICLQECKHNGNCTLPNVCTCEKGWTGIDCAIPVCAQNCNNGKCVAPDVCQCDQWENEWRDGQTGGGAPLYRKPNGDPQMTGWTGFDCSTPICVQSERFRLNVDVDAYSAAELSGILFPLGGHGLDGNFIECDSVRCPVYDEMVTMNNGRSFQSGCGYDPVYTGCCETDGTDYRCLRCTRAHLDIQQNHLTCIDNDIKIMTYSSYEAIPLIFRDENKEIKMCDNPLNRNVQPEVLISDKFHCNRHVWVQGDFIDAAGLEEAVGVGADYGLSLGRHIRINYNNYILENLETNSWKAGKVVSGEGIFECYNFGSCIAPDTCTCKDGWTGYNCNTPMCRHEQINGAVVGCLNDGVCEDKDQCRCTQTASKLWEDYGVEEGGLTGYTGTDCSMPICVQGFFDPLCDSPGGEGCFRCANGGKCVTPDTCECPENWIGFDCRTPVCKIEATPVLREQLMTEDIAKIELFEQNPCSLEGIYDPEIIDGVEYFRGKCILPNKCACFCKKRQNGKYCKKYGGGHCKNPFQDPLYEYRDALAPNELFGTRNCWSGYEGAVDDNDDFVSCHMTIFEPKYVVANSVNLIVWGSISVVVIAILYFCVRRYWRKKQKRNRIRRRRERRNLAAAENAFTHRETLIDFPDEESEMLTSRRPTSARPRSRARYTMRTR</sequence>
<feature type="transmembrane region" description="Helical" evidence="5">
    <location>
        <begin position="1044"/>
        <end position="1066"/>
    </location>
</feature>
<dbReference type="InterPro" id="IPR050969">
    <property type="entry name" value="Dev_Signal_Modulators"/>
</dbReference>
<evidence type="ECO:0000256" key="2">
    <source>
        <dbReference type="ARBA" id="ARBA00023157"/>
    </source>
</evidence>
<organism evidence="7">
    <name type="scientific">Leptocylindrus danicus</name>
    <dbReference type="NCBI Taxonomy" id="163516"/>
    <lineage>
        <taxon>Eukaryota</taxon>
        <taxon>Sar</taxon>
        <taxon>Stramenopiles</taxon>
        <taxon>Ochrophyta</taxon>
        <taxon>Bacillariophyta</taxon>
        <taxon>Coscinodiscophyceae</taxon>
        <taxon>Chaetocerotophycidae</taxon>
        <taxon>Leptocylindrales</taxon>
        <taxon>Leptocylindraceae</taxon>
        <taxon>Leptocylindrus</taxon>
    </lineage>
</organism>
<feature type="domain" description="EGF-like" evidence="6">
    <location>
        <begin position="468"/>
        <end position="499"/>
    </location>
</feature>
<dbReference type="EMBL" id="HBGY01031107">
    <property type="protein sequence ID" value="CAD9609236.1"/>
    <property type="molecule type" value="Transcribed_RNA"/>
</dbReference>
<protein>
    <recommendedName>
        <fullName evidence="6">EGF-like domain-containing protein</fullName>
    </recommendedName>
</protein>
<gene>
    <name evidence="7" type="ORF">LDAN0321_LOCUS19384</name>
</gene>
<evidence type="ECO:0000256" key="3">
    <source>
        <dbReference type="PROSITE-ProRule" id="PRU00076"/>
    </source>
</evidence>
<keyword evidence="2 3" id="KW-1015">Disulfide bond</keyword>
<dbReference type="PANTHER" id="PTHR14949">
    <property type="entry name" value="EGF-LIKE-DOMAIN, MULTIPLE 7, 8"/>
    <property type="match status" value="1"/>
</dbReference>
<dbReference type="PROSITE" id="PS00022">
    <property type="entry name" value="EGF_1"/>
    <property type="match status" value="5"/>
</dbReference>
<dbReference type="PROSITE" id="PS01186">
    <property type="entry name" value="EGF_2"/>
    <property type="match status" value="4"/>
</dbReference>
<comment type="caution">
    <text evidence="3">Lacks conserved residue(s) required for the propagation of feature annotation.</text>
</comment>
<feature type="domain" description="EGF-like" evidence="6">
    <location>
        <begin position="431"/>
        <end position="467"/>
    </location>
</feature>
<dbReference type="Gene3D" id="2.10.25.10">
    <property type="entry name" value="Laminin"/>
    <property type="match status" value="6"/>
</dbReference>
<proteinExistence type="predicted"/>
<name>A0A7S2LLB0_9STRA</name>
<evidence type="ECO:0000259" key="6">
    <source>
        <dbReference type="PROSITE" id="PS50026"/>
    </source>
</evidence>
<keyword evidence="5" id="KW-0472">Membrane</keyword>
<feature type="disulfide bond" evidence="3">
    <location>
        <begin position="457"/>
        <end position="466"/>
    </location>
</feature>
<feature type="disulfide bond" evidence="3">
    <location>
        <begin position="489"/>
        <end position="498"/>
    </location>
</feature>
<evidence type="ECO:0000313" key="7">
    <source>
        <dbReference type="EMBL" id="CAD9609236.1"/>
    </source>
</evidence>
<accession>A0A7S2LLB0</accession>
<dbReference type="AlphaFoldDB" id="A0A7S2LLB0"/>
<dbReference type="PANTHER" id="PTHR14949:SF56">
    <property type="entry name" value="EGF-LIKE-DOMAIN, MULTIPLE 7"/>
    <property type="match status" value="1"/>
</dbReference>
<evidence type="ECO:0000256" key="5">
    <source>
        <dbReference type="SAM" id="Phobius"/>
    </source>
</evidence>
<feature type="compositionally biased region" description="Basic residues" evidence="4">
    <location>
        <begin position="1118"/>
        <end position="1129"/>
    </location>
</feature>
<dbReference type="InterPro" id="IPR000742">
    <property type="entry name" value="EGF"/>
</dbReference>
<dbReference type="SMART" id="SM00181">
    <property type="entry name" value="EGF"/>
    <property type="match status" value="5"/>
</dbReference>
<reference evidence="7" key="1">
    <citation type="submission" date="2021-01" db="EMBL/GenBank/DDBJ databases">
        <authorList>
            <person name="Corre E."/>
            <person name="Pelletier E."/>
            <person name="Niang G."/>
            <person name="Scheremetjew M."/>
            <person name="Finn R."/>
            <person name="Kale V."/>
            <person name="Holt S."/>
            <person name="Cochrane G."/>
            <person name="Meng A."/>
            <person name="Brown T."/>
            <person name="Cohen L."/>
        </authorList>
    </citation>
    <scope>NUCLEOTIDE SEQUENCE</scope>
    <source>
        <strain evidence="7">B650</strain>
    </source>
</reference>
<keyword evidence="1" id="KW-0732">Signal</keyword>
<evidence type="ECO:0000256" key="4">
    <source>
        <dbReference type="SAM" id="MobiDB-lite"/>
    </source>
</evidence>
<keyword evidence="5" id="KW-1133">Transmembrane helix</keyword>
<feature type="region of interest" description="Disordered" evidence="4">
    <location>
        <begin position="1105"/>
        <end position="1129"/>
    </location>
</feature>
<evidence type="ECO:0000256" key="1">
    <source>
        <dbReference type="ARBA" id="ARBA00022729"/>
    </source>
</evidence>
<dbReference type="PROSITE" id="PS50026">
    <property type="entry name" value="EGF_3"/>
    <property type="match status" value="2"/>
</dbReference>
<keyword evidence="3" id="KW-0245">EGF-like domain</keyword>
<feature type="disulfide bond" evidence="3">
    <location>
        <begin position="471"/>
        <end position="481"/>
    </location>
</feature>
<keyword evidence="5" id="KW-0812">Transmembrane</keyword>